<protein>
    <submittedName>
        <fullName evidence="1">Uncharacterized protein</fullName>
    </submittedName>
</protein>
<accession>A0A8C9H5V5</accession>
<dbReference type="AlphaFoldDB" id="A0A8C9H5V5"/>
<organism evidence="1 2">
    <name type="scientific">Piliocolobus tephrosceles</name>
    <name type="common">Ugandan red Colobus</name>
    <dbReference type="NCBI Taxonomy" id="591936"/>
    <lineage>
        <taxon>Eukaryota</taxon>
        <taxon>Metazoa</taxon>
        <taxon>Chordata</taxon>
        <taxon>Craniata</taxon>
        <taxon>Vertebrata</taxon>
        <taxon>Euteleostomi</taxon>
        <taxon>Mammalia</taxon>
        <taxon>Eutheria</taxon>
        <taxon>Euarchontoglires</taxon>
        <taxon>Primates</taxon>
        <taxon>Haplorrhini</taxon>
        <taxon>Catarrhini</taxon>
        <taxon>Cercopithecidae</taxon>
        <taxon>Colobinae</taxon>
        <taxon>Piliocolobus</taxon>
    </lineage>
</organism>
<keyword evidence="2" id="KW-1185">Reference proteome</keyword>
<evidence type="ECO:0000313" key="1">
    <source>
        <dbReference type="Ensembl" id="ENSPTEP00000015159.1"/>
    </source>
</evidence>
<proteinExistence type="predicted"/>
<reference evidence="1" key="1">
    <citation type="submission" date="2025-08" db="UniProtKB">
        <authorList>
            <consortium name="Ensembl"/>
        </authorList>
    </citation>
    <scope>IDENTIFICATION</scope>
</reference>
<name>A0A8C9H5V5_9PRIM</name>
<reference evidence="1" key="2">
    <citation type="submission" date="2025-09" db="UniProtKB">
        <authorList>
            <consortium name="Ensembl"/>
        </authorList>
    </citation>
    <scope>IDENTIFICATION</scope>
</reference>
<dbReference type="Proteomes" id="UP000694416">
    <property type="component" value="Unplaced"/>
</dbReference>
<sequence>MGHNHNKLNLPPTNRPKITYCVFLRKPYGSSNCSFPHSNPLKLHWRNYPYNCSRTHFVYIILPSKLKL</sequence>
<dbReference type="Ensembl" id="ENSPTET00000022662.1">
    <property type="protein sequence ID" value="ENSPTEP00000015159.1"/>
    <property type="gene ID" value="ENSPTEG00000016862.1"/>
</dbReference>
<evidence type="ECO:0000313" key="2">
    <source>
        <dbReference type="Proteomes" id="UP000694416"/>
    </source>
</evidence>